<dbReference type="PANTHER" id="PTHR11412">
    <property type="entry name" value="MACROGLOBULIN / COMPLEMENT"/>
    <property type="match status" value="1"/>
</dbReference>
<evidence type="ECO:0000256" key="1">
    <source>
        <dbReference type="ARBA" id="ARBA00022729"/>
    </source>
</evidence>
<proteinExistence type="predicted"/>
<organism evidence="5 7">
    <name type="scientific">Dracunculus medinensis</name>
    <name type="common">Guinea worm</name>
    <dbReference type="NCBI Taxonomy" id="318479"/>
    <lineage>
        <taxon>Eukaryota</taxon>
        <taxon>Metazoa</taxon>
        <taxon>Ecdysozoa</taxon>
        <taxon>Nematoda</taxon>
        <taxon>Chromadorea</taxon>
        <taxon>Rhabditida</taxon>
        <taxon>Spirurina</taxon>
        <taxon>Dracunculoidea</taxon>
        <taxon>Dracunculidae</taxon>
        <taxon>Dracunculus</taxon>
    </lineage>
</organism>
<evidence type="ECO:0000259" key="3">
    <source>
        <dbReference type="Pfam" id="PF01835"/>
    </source>
</evidence>
<sequence length="226" mass="25522">MNAVFIVDILYMESGSSFHAFRMKTILYFFLRVPLVVLPSVFYWNAHNRIIVTPPGQSPDIVDVHLKIWSDEEIVFQQILSAKLAGSAIQVNFHIAEQILKPWFNVSVALSNDDKFEATVPGCPDVAKIHLQTDKGVYRAGDTVQVRALSLTNDGNLYRGPIEFKLINPKGFELFRRTNQTEKNFIALNFHLPDSLSYGHWKIVAKAIGSDYAYSNSLIIEVADYG</sequence>
<accession>A0A0N4UBU1</accession>
<evidence type="ECO:0000313" key="4">
    <source>
        <dbReference type="EMBL" id="VDN58605.1"/>
    </source>
</evidence>
<protein>
    <submittedName>
        <fullName evidence="7">MG2 domain-containing protein</fullName>
    </submittedName>
</protein>
<dbReference type="PANTHER" id="PTHR11412:SF136">
    <property type="entry name" value="CD109 ANTIGEN"/>
    <property type="match status" value="1"/>
</dbReference>
<keyword evidence="6" id="KW-1185">Reference proteome</keyword>
<dbReference type="Proteomes" id="UP000038040">
    <property type="component" value="Unplaced"/>
</dbReference>
<evidence type="ECO:0000313" key="6">
    <source>
        <dbReference type="Proteomes" id="UP000274756"/>
    </source>
</evidence>
<dbReference type="InterPro" id="IPR002890">
    <property type="entry name" value="MG2"/>
</dbReference>
<dbReference type="EMBL" id="UYYG01001170">
    <property type="protein sequence ID" value="VDN58605.1"/>
    <property type="molecule type" value="Genomic_DNA"/>
</dbReference>
<dbReference type="GO" id="GO:0004866">
    <property type="term" value="F:endopeptidase inhibitor activity"/>
    <property type="evidence" value="ECO:0007669"/>
    <property type="project" value="InterPro"/>
</dbReference>
<evidence type="ECO:0000256" key="2">
    <source>
        <dbReference type="ARBA" id="ARBA00022966"/>
    </source>
</evidence>
<keyword evidence="1" id="KW-0732">Signal</keyword>
<dbReference type="Pfam" id="PF01835">
    <property type="entry name" value="MG2"/>
    <property type="match status" value="1"/>
</dbReference>
<keyword evidence="2" id="KW-0882">Thioester bond</keyword>
<gene>
    <name evidence="4" type="ORF">DME_LOCUS8578</name>
</gene>
<feature type="domain" description="Macroglobulin" evidence="3">
    <location>
        <begin position="128"/>
        <end position="207"/>
    </location>
</feature>
<dbReference type="InterPro" id="IPR050473">
    <property type="entry name" value="A2M/Complement_sys"/>
</dbReference>
<name>A0A0N4UBU1_DRAME</name>
<reference evidence="4 6" key="2">
    <citation type="submission" date="2018-11" db="EMBL/GenBank/DDBJ databases">
        <authorList>
            <consortium name="Pathogen Informatics"/>
        </authorList>
    </citation>
    <scope>NUCLEOTIDE SEQUENCE [LARGE SCALE GENOMIC DNA]</scope>
</reference>
<dbReference type="Proteomes" id="UP000274756">
    <property type="component" value="Unassembled WGS sequence"/>
</dbReference>
<dbReference type="STRING" id="318479.A0A0N4UBU1"/>
<evidence type="ECO:0000313" key="5">
    <source>
        <dbReference type="Proteomes" id="UP000038040"/>
    </source>
</evidence>
<reference evidence="7" key="1">
    <citation type="submission" date="2017-02" db="UniProtKB">
        <authorList>
            <consortium name="WormBaseParasite"/>
        </authorList>
    </citation>
    <scope>IDENTIFICATION</scope>
</reference>
<dbReference type="Gene3D" id="2.60.40.1930">
    <property type="match status" value="1"/>
</dbReference>
<dbReference type="OrthoDB" id="6359008at2759"/>
<evidence type="ECO:0000313" key="7">
    <source>
        <dbReference type="WBParaSite" id="DME_0000469501-mRNA-1"/>
    </source>
</evidence>
<dbReference type="WBParaSite" id="DME_0000469501-mRNA-1">
    <property type="protein sequence ID" value="DME_0000469501-mRNA-1"/>
    <property type="gene ID" value="DME_0000469501"/>
</dbReference>
<dbReference type="AlphaFoldDB" id="A0A0N4UBU1"/>